<gene>
    <name evidence="8" type="primary">QRFP</name>
</gene>
<evidence type="ECO:0000256" key="6">
    <source>
        <dbReference type="SAM" id="MobiDB-lite"/>
    </source>
</evidence>
<evidence type="ECO:0000256" key="1">
    <source>
        <dbReference type="ARBA" id="ARBA00004613"/>
    </source>
</evidence>
<evidence type="ECO:0000313" key="8">
    <source>
        <dbReference type="RefSeq" id="XP_030617504.1"/>
    </source>
</evidence>
<dbReference type="GO" id="GO:0007218">
    <property type="term" value="P:neuropeptide signaling pathway"/>
    <property type="evidence" value="ECO:0007669"/>
    <property type="project" value="UniProtKB-KW"/>
</dbReference>
<dbReference type="GO" id="GO:0031854">
    <property type="term" value="F:orexigenic neuropeptide QRFP receptor binding"/>
    <property type="evidence" value="ECO:0007669"/>
    <property type="project" value="InterPro"/>
</dbReference>
<dbReference type="AlphaFoldDB" id="A0A7F8K7Q1"/>
<keyword evidence="4" id="KW-0027">Amidation</keyword>
<reference evidence="8" key="1">
    <citation type="submission" date="2025-08" db="UniProtKB">
        <authorList>
            <consortium name="RefSeq"/>
        </authorList>
    </citation>
    <scope>IDENTIFICATION</scope>
    <source>
        <tissue evidence="8">Blood</tissue>
    </source>
</reference>
<comment type="similarity">
    <text evidence="2">Belongs to the RFamide neuropeptide family.</text>
</comment>
<evidence type="ECO:0000313" key="7">
    <source>
        <dbReference type="Proteomes" id="UP000248483"/>
    </source>
</evidence>
<evidence type="ECO:0000256" key="2">
    <source>
        <dbReference type="ARBA" id="ARBA00005516"/>
    </source>
</evidence>
<dbReference type="KEGG" id="dle:111176952"/>
<dbReference type="PANTHER" id="PTHR36476">
    <property type="entry name" value="OREXIGENIC NEUROPEPTIDE QRFP"/>
    <property type="match status" value="1"/>
</dbReference>
<comment type="subcellular location">
    <subcellularLocation>
        <location evidence="1">Secreted</location>
    </subcellularLocation>
</comment>
<dbReference type="InterPro" id="IPR024565">
    <property type="entry name" value="P518"/>
</dbReference>
<dbReference type="GO" id="GO:0005184">
    <property type="term" value="F:neuropeptide hormone activity"/>
    <property type="evidence" value="ECO:0007669"/>
    <property type="project" value="TreeGrafter"/>
</dbReference>
<dbReference type="FunCoup" id="A0A7F8K7Q1">
    <property type="interactions" value="19"/>
</dbReference>
<evidence type="ECO:0000256" key="5">
    <source>
        <dbReference type="ARBA" id="ARBA00023320"/>
    </source>
</evidence>
<keyword evidence="3" id="KW-0964">Secreted</keyword>
<proteinExistence type="inferred from homology"/>
<organism evidence="7 8">
    <name type="scientific">Delphinapterus leucas</name>
    <name type="common">Beluga whale</name>
    <dbReference type="NCBI Taxonomy" id="9749"/>
    <lineage>
        <taxon>Eukaryota</taxon>
        <taxon>Metazoa</taxon>
        <taxon>Chordata</taxon>
        <taxon>Craniata</taxon>
        <taxon>Vertebrata</taxon>
        <taxon>Euteleostomi</taxon>
        <taxon>Mammalia</taxon>
        <taxon>Eutheria</taxon>
        <taxon>Laurasiatheria</taxon>
        <taxon>Artiodactyla</taxon>
        <taxon>Whippomorpha</taxon>
        <taxon>Cetacea</taxon>
        <taxon>Odontoceti</taxon>
        <taxon>Monodontidae</taxon>
        <taxon>Delphinapterus</taxon>
    </lineage>
</organism>
<dbReference type="CTD" id="347148"/>
<evidence type="ECO:0000256" key="4">
    <source>
        <dbReference type="ARBA" id="ARBA00022815"/>
    </source>
</evidence>
<feature type="region of interest" description="Disordered" evidence="6">
    <location>
        <begin position="126"/>
        <end position="171"/>
    </location>
</feature>
<name>A0A7F8K7Q1_DELLE</name>
<dbReference type="InParanoid" id="A0A7F8K7Q1"/>
<dbReference type="GO" id="GO:0005576">
    <property type="term" value="C:extracellular region"/>
    <property type="evidence" value="ECO:0007669"/>
    <property type="project" value="UniProtKB-SubCell"/>
</dbReference>
<keyword evidence="7" id="KW-1185">Reference proteome</keyword>
<dbReference type="Proteomes" id="UP000248483">
    <property type="component" value="Unplaced"/>
</dbReference>
<dbReference type="Pfam" id="PF11109">
    <property type="entry name" value="RFamide_26RFa"/>
    <property type="match status" value="1"/>
</dbReference>
<dbReference type="RefSeq" id="XP_030617504.1">
    <property type="nucleotide sequence ID" value="XM_030761644.1"/>
</dbReference>
<evidence type="ECO:0000256" key="3">
    <source>
        <dbReference type="ARBA" id="ARBA00022525"/>
    </source>
</evidence>
<sequence length="171" mass="18382">MTSPYSLPYLLFLPPGACFPVLDTEEPADAVGSIGGEICWADLAGGRHFPWGSPGWPRAPHPHALLAMAKEPPTLGRACAGFALRLGREQDDGSGATGFLLGDGEEAGGLLGTLAEELNGYSREKGGFSFRFGQGRRGHSTPERAPPRPAPRPPPRRFHSHLLLEPQRPRR</sequence>
<dbReference type="PANTHER" id="PTHR36476:SF1">
    <property type="entry name" value="OREXIGENIC NEUROPEPTIDE QRFP"/>
    <property type="match status" value="1"/>
</dbReference>
<keyword evidence="5 8" id="KW-0527">Neuropeptide</keyword>
<accession>A0A7F8K7Q1</accession>
<dbReference type="GeneID" id="111176952"/>
<protein>
    <submittedName>
        <fullName evidence="8">Orexigenic neuropeptide QRFP</fullName>
    </submittedName>
</protein>